<evidence type="ECO:0000256" key="1">
    <source>
        <dbReference type="SAM" id="Phobius"/>
    </source>
</evidence>
<dbReference type="AlphaFoldDB" id="X6NZ67"/>
<organism evidence="2 3">
    <name type="scientific">Reticulomyxa filosa</name>
    <dbReference type="NCBI Taxonomy" id="46433"/>
    <lineage>
        <taxon>Eukaryota</taxon>
        <taxon>Sar</taxon>
        <taxon>Rhizaria</taxon>
        <taxon>Retaria</taxon>
        <taxon>Foraminifera</taxon>
        <taxon>Monothalamids</taxon>
        <taxon>Reticulomyxidae</taxon>
        <taxon>Reticulomyxa</taxon>
    </lineage>
</organism>
<gene>
    <name evidence="2" type="ORF">RFI_05992</name>
</gene>
<sequence length="160" mass="19469">MYFLHYSCSPLSKKNKKCIRTLPPKKNLGVEATSVCKKKSKGFYILLFFFYFLIKCTFVLNRHAPIKKKCLSSSPSRVKKKKYRILEFELRARMQKYVGFLSNQLENFFIFYFYLRGKKCIGKMEKGWERLGNYWEKKWKNDFKKNEEKFLFKEKNDKKK</sequence>
<protein>
    <submittedName>
        <fullName evidence="2">Uncharacterized protein</fullName>
    </submittedName>
</protein>
<keyword evidence="3" id="KW-1185">Reference proteome</keyword>
<keyword evidence="1" id="KW-1133">Transmembrane helix</keyword>
<evidence type="ECO:0000313" key="2">
    <source>
        <dbReference type="EMBL" id="ETO31134.1"/>
    </source>
</evidence>
<keyword evidence="1" id="KW-0472">Membrane</keyword>
<comment type="caution">
    <text evidence="2">The sequence shown here is derived from an EMBL/GenBank/DDBJ whole genome shotgun (WGS) entry which is preliminary data.</text>
</comment>
<dbReference type="EMBL" id="ASPP01005115">
    <property type="protein sequence ID" value="ETO31134.1"/>
    <property type="molecule type" value="Genomic_DNA"/>
</dbReference>
<accession>X6NZ67</accession>
<feature type="transmembrane region" description="Helical" evidence="1">
    <location>
        <begin position="42"/>
        <end position="60"/>
    </location>
</feature>
<evidence type="ECO:0000313" key="3">
    <source>
        <dbReference type="Proteomes" id="UP000023152"/>
    </source>
</evidence>
<keyword evidence="1" id="KW-0812">Transmembrane</keyword>
<proteinExistence type="predicted"/>
<name>X6NZ67_RETFI</name>
<dbReference type="Proteomes" id="UP000023152">
    <property type="component" value="Unassembled WGS sequence"/>
</dbReference>
<reference evidence="2 3" key="1">
    <citation type="journal article" date="2013" name="Curr. Biol.">
        <title>The Genome of the Foraminiferan Reticulomyxa filosa.</title>
        <authorList>
            <person name="Glockner G."/>
            <person name="Hulsmann N."/>
            <person name="Schleicher M."/>
            <person name="Noegel A.A."/>
            <person name="Eichinger L."/>
            <person name="Gallinger C."/>
            <person name="Pawlowski J."/>
            <person name="Sierra R."/>
            <person name="Euteneuer U."/>
            <person name="Pillet L."/>
            <person name="Moustafa A."/>
            <person name="Platzer M."/>
            <person name="Groth M."/>
            <person name="Szafranski K."/>
            <person name="Schliwa M."/>
        </authorList>
    </citation>
    <scope>NUCLEOTIDE SEQUENCE [LARGE SCALE GENOMIC DNA]</scope>
</reference>